<feature type="binding site" evidence="2">
    <location>
        <position position="159"/>
    </location>
    <ligand>
        <name>ATP</name>
        <dbReference type="ChEBI" id="CHEBI:30616"/>
    </ligand>
</feature>
<dbReference type="InterPro" id="IPR036676">
    <property type="entry name" value="PurM-like_C_sf"/>
</dbReference>
<dbReference type="UniPathway" id="UPA00060">
    <property type="reaction ID" value="UER00142"/>
</dbReference>
<dbReference type="EC" id="2.7.4.16" evidence="2"/>
<feature type="binding site" evidence="2">
    <location>
        <position position="88"/>
    </location>
    <ligand>
        <name>Mg(2+)</name>
        <dbReference type="ChEBI" id="CHEBI:18420"/>
        <label>2</label>
    </ligand>
</feature>
<feature type="binding site" evidence="2">
    <location>
        <position position="67"/>
    </location>
    <ligand>
        <name>substrate</name>
    </ligand>
</feature>
<feature type="binding site" evidence="2">
    <location>
        <position position="58"/>
    </location>
    <ligand>
        <name>Mg(2+)</name>
        <dbReference type="ChEBI" id="CHEBI:18420"/>
        <label>4</label>
    </ligand>
</feature>
<dbReference type="PANTHER" id="PTHR30270">
    <property type="entry name" value="THIAMINE-MONOPHOSPHATE KINASE"/>
    <property type="match status" value="1"/>
</dbReference>
<dbReference type="HAMAP" id="MF_02128">
    <property type="entry name" value="TMP_kinase"/>
    <property type="match status" value="1"/>
</dbReference>
<feature type="binding site" evidence="2">
    <location>
        <position position="231"/>
    </location>
    <ligand>
        <name>ATP</name>
        <dbReference type="ChEBI" id="CHEBI:30616"/>
    </ligand>
</feature>
<feature type="binding site" evidence="2">
    <location>
        <position position="135"/>
    </location>
    <ligand>
        <name>Mg(2+)</name>
        <dbReference type="ChEBI" id="CHEBI:18420"/>
        <label>1</label>
    </ligand>
</feature>
<feature type="binding site" evidence="2">
    <location>
        <position position="88"/>
    </location>
    <ligand>
        <name>Mg(2+)</name>
        <dbReference type="ChEBI" id="CHEBI:18420"/>
        <label>3</label>
    </ligand>
</feature>
<keyword evidence="2" id="KW-0067">ATP-binding</keyword>
<dbReference type="AlphaFoldDB" id="A0A8D4J014"/>
<dbReference type="GO" id="GO:0009229">
    <property type="term" value="P:thiamine diphosphate biosynthetic process"/>
    <property type="evidence" value="ECO:0007669"/>
    <property type="project" value="UniProtKB-UniRule"/>
</dbReference>
<feature type="domain" description="PurM-like C-terminal" evidence="4">
    <location>
        <begin position="163"/>
        <end position="319"/>
    </location>
</feature>
<feature type="binding site" evidence="2">
    <location>
        <position position="60"/>
    </location>
    <ligand>
        <name>Mg(2+)</name>
        <dbReference type="ChEBI" id="CHEBI:18420"/>
        <label>1</label>
    </ligand>
</feature>
<evidence type="ECO:0000259" key="4">
    <source>
        <dbReference type="Pfam" id="PF02769"/>
    </source>
</evidence>
<feature type="binding site" evidence="2">
    <location>
        <position position="232"/>
    </location>
    <ligand>
        <name>Mg(2+)</name>
        <dbReference type="ChEBI" id="CHEBI:18420"/>
        <label>5</label>
    </ligand>
</feature>
<comment type="catalytic activity">
    <reaction evidence="2">
        <text>thiamine phosphate + ATP = thiamine diphosphate + ADP</text>
        <dbReference type="Rhea" id="RHEA:15913"/>
        <dbReference type="ChEBI" id="CHEBI:30616"/>
        <dbReference type="ChEBI" id="CHEBI:37575"/>
        <dbReference type="ChEBI" id="CHEBI:58937"/>
        <dbReference type="ChEBI" id="CHEBI:456216"/>
        <dbReference type="EC" id="2.7.4.16"/>
    </reaction>
</comment>
<dbReference type="SUPFAM" id="SSF55326">
    <property type="entry name" value="PurM N-terminal domain-like"/>
    <property type="match status" value="1"/>
</dbReference>
<keyword evidence="6" id="KW-1185">Reference proteome</keyword>
<dbReference type="Gene3D" id="3.90.650.10">
    <property type="entry name" value="PurM-like C-terminal domain"/>
    <property type="match status" value="1"/>
</dbReference>
<feature type="binding site" evidence="2">
    <location>
        <position position="43"/>
    </location>
    <ligand>
        <name>Mg(2+)</name>
        <dbReference type="ChEBI" id="CHEBI:18420"/>
        <label>3</label>
    </ligand>
</feature>
<evidence type="ECO:0000256" key="1">
    <source>
        <dbReference type="ARBA" id="ARBA00022977"/>
    </source>
</evidence>
<keyword evidence="2" id="KW-0547">Nucleotide-binding</keyword>
<dbReference type="InterPro" id="IPR016188">
    <property type="entry name" value="PurM-like_N"/>
</dbReference>
<feature type="domain" description="PurM-like N-terminal" evidence="3">
    <location>
        <begin position="41"/>
        <end position="150"/>
    </location>
</feature>
<dbReference type="GO" id="GO:0009030">
    <property type="term" value="F:thiamine-phosphate kinase activity"/>
    <property type="evidence" value="ECO:0007669"/>
    <property type="project" value="UniProtKB-UniRule"/>
</dbReference>
<dbReference type="SUPFAM" id="SSF56042">
    <property type="entry name" value="PurM C-terminal domain-like"/>
    <property type="match status" value="1"/>
</dbReference>
<keyword evidence="2" id="KW-0808">Transferase</keyword>
<accession>A0A8D4J014</accession>
<comment type="pathway">
    <text evidence="2">Cofactor biosynthesis; thiamine diphosphate biosynthesis; thiamine diphosphate from thiamine phosphate: step 1/1.</text>
</comment>
<feature type="binding site" evidence="2">
    <location>
        <position position="280"/>
    </location>
    <ligand>
        <name>substrate</name>
    </ligand>
</feature>
<dbReference type="InterPro" id="IPR010918">
    <property type="entry name" value="PurM-like_C_dom"/>
</dbReference>
<dbReference type="RefSeq" id="WP_261920897.1">
    <property type="nucleotide sequence ID" value="NZ_CP022011.1"/>
</dbReference>
<dbReference type="NCBIfam" id="TIGR01379">
    <property type="entry name" value="thiL"/>
    <property type="match status" value="1"/>
</dbReference>
<dbReference type="PIRSF" id="PIRSF005303">
    <property type="entry name" value="Thiam_monoph_kin"/>
    <property type="match status" value="1"/>
</dbReference>
<keyword evidence="1 2" id="KW-0784">Thiamine biosynthesis</keyword>
<feature type="binding site" evidence="2">
    <location>
        <position position="88"/>
    </location>
    <ligand>
        <name>Mg(2+)</name>
        <dbReference type="ChEBI" id="CHEBI:18420"/>
        <label>4</label>
    </ligand>
</feature>
<dbReference type="GO" id="GO:0005524">
    <property type="term" value="F:ATP binding"/>
    <property type="evidence" value="ECO:0007669"/>
    <property type="project" value="UniProtKB-UniRule"/>
</dbReference>
<keyword evidence="2" id="KW-0479">Metal-binding</keyword>
<evidence type="ECO:0000256" key="2">
    <source>
        <dbReference type="HAMAP-Rule" id="MF_02128"/>
    </source>
</evidence>
<feature type="binding site" evidence="2">
    <location>
        <begin position="134"/>
        <end position="135"/>
    </location>
    <ligand>
        <name>ATP</name>
        <dbReference type="ChEBI" id="CHEBI:30616"/>
    </ligand>
</feature>
<sequence>MLQDRQNQHNGEFDLIRYYFNRENTNSLNGSLRQDVKLAIGDDCAVTCLKSNQYLAMTTDTLVEDTHFLPSIDPADLAYKAVAVNLSDLAAMGAEPAWISLALTLPSVEHSWLSRFSESLFSILNQYNVNLIGGDTTRGKLSLTLTAHGILTENKILYRHTAKVGDWIYVSGYLGDSAAGCQLLLEQNTNSNIQNWNKDQKYLIERHLRPTPRVLIGTALAGIANAAIDLSDGLISDLGHILNRSQCGAVIALENLPLSAPLLRQLGKQQAEISAISGGEDYELCFTVSEENCTEVERVLNNLQQPYTKIGQIIQGSQLFFERKGQLVEFPNLQGFDHFKG</sequence>
<gene>
    <name evidence="2 5" type="primary">thiL</name>
    <name evidence="5" type="ORF">CEP48_03675</name>
</gene>
<dbReference type="Pfam" id="PF00586">
    <property type="entry name" value="AIRS"/>
    <property type="match status" value="1"/>
</dbReference>
<dbReference type="Gene3D" id="3.30.1330.10">
    <property type="entry name" value="PurM-like, N-terminal domain"/>
    <property type="match status" value="1"/>
</dbReference>
<dbReference type="InterPro" id="IPR036921">
    <property type="entry name" value="PurM-like_N_sf"/>
</dbReference>
<evidence type="ECO:0000259" key="3">
    <source>
        <dbReference type="Pfam" id="PF00586"/>
    </source>
</evidence>
<comment type="caution">
    <text evidence="2">Lacks conserved residue(s) required for the propagation of feature annotation.</text>
</comment>
<reference evidence="5" key="1">
    <citation type="submission" date="2017-06" db="EMBL/GenBank/DDBJ databases">
        <title>Genome sequencing of pathogenic and non-pathogenic strains within Bisgaard taxon 40.</title>
        <authorList>
            <person name="Ladner J.T."/>
            <person name="Lovett S.P."/>
            <person name="Koroleva G."/>
            <person name="Lorch J.M."/>
        </authorList>
    </citation>
    <scope>NUCLEOTIDE SEQUENCE</scope>
    <source>
        <strain evidence="5">27576-1-I1</strain>
    </source>
</reference>
<proteinExistence type="inferred from homology"/>
<protein>
    <recommendedName>
        <fullName evidence="2">Thiamine-monophosphate kinase</fullName>
        <shortName evidence="2">TMP kinase</shortName>
        <shortName evidence="2">Thiamine-phosphate kinase</shortName>
        <ecNumber evidence="2">2.7.4.16</ecNumber>
    </recommendedName>
</protein>
<feature type="binding site" evidence="2">
    <location>
        <position position="43"/>
    </location>
    <ligand>
        <name>Mg(2+)</name>
        <dbReference type="ChEBI" id="CHEBI:18420"/>
        <label>4</label>
    </ligand>
</feature>
<comment type="similarity">
    <text evidence="2">Belongs to the thiamine-monophosphate kinase family.</text>
</comment>
<dbReference type="EMBL" id="CP022011">
    <property type="protein sequence ID" value="QDJ14571.1"/>
    <property type="molecule type" value="Genomic_DNA"/>
</dbReference>
<name>A0A8D4J014_9PAST</name>
<dbReference type="Proteomes" id="UP000955338">
    <property type="component" value="Chromosome"/>
</dbReference>
<organism evidence="5 6">
    <name type="scientific">Mergibacter septicus</name>
    <dbReference type="NCBI Taxonomy" id="221402"/>
    <lineage>
        <taxon>Bacteria</taxon>
        <taxon>Pseudomonadati</taxon>
        <taxon>Pseudomonadota</taxon>
        <taxon>Gammaproteobacteria</taxon>
        <taxon>Pasteurellales</taxon>
        <taxon>Pasteurellaceae</taxon>
        <taxon>Mergibacter</taxon>
    </lineage>
</organism>
<dbReference type="PANTHER" id="PTHR30270:SF0">
    <property type="entry name" value="THIAMINE-MONOPHOSPHATE KINASE"/>
    <property type="match status" value="1"/>
</dbReference>
<comment type="function">
    <text evidence="2">Catalyzes the ATP-dependent phosphorylation of thiamine-monophosphate (TMP) to form thiamine-pyrophosphate (TPP), the active form of vitamin B1.</text>
</comment>
<dbReference type="GO" id="GO:0009228">
    <property type="term" value="P:thiamine biosynthetic process"/>
    <property type="evidence" value="ECO:0007669"/>
    <property type="project" value="UniProtKB-KW"/>
</dbReference>
<dbReference type="GO" id="GO:0000287">
    <property type="term" value="F:magnesium ion binding"/>
    <property type="evidence" value="ECO:0007669"/>
    <property type="project" value="UniProtKB-UniRule"/>
</dbReference>
<dbReference type="Pfam" id="PF02769">
    <property type="entry name" value="AIRS_C"/>
    <property type="match status" value="1"/>
</dbReference>
<dbReference type="InterPro" id="IPR006283">
    <property type="entry name" value="ThiL-like"/>
</dbReference>
<keyword evidence="2 5" id="KW-0418">Kinase</keyword>
<dbReference type="CDD" id="cd02194">
    <property type="entry name" value="ThiL"/>
    <property type="match status" value="1"/>
</dbReference>
<feature type="binding site" evidence="2">
    <location>
        <position position="336"/>
    </location>
    <ligand>
        <name>substrate</name>
    </ligand>
</feature>
<feature type="binding site" evidence="2">
    <location>
        <position position="59"/>
    </location>
    <ligand>
        <name>Mg(2+)</name>
        <dbReference type="ChEBI" id="CHEBI:18420"/>
        <label>1</label>
    </ligand>
</feature>
<feature type="binding site" evidence="2">
    <location>
        <position position="60"/>
    </location>
    <ligand>
        <name>Mg(2+)</name>
        <dbReference type="ChEBI" id="CHEBI:18420"/>
        <label>2</label>
    </ligand>
</feature>
<evidence type="ECO:0000313" key="6">
    <source>
        <dbReference type="Proteomes" id="UP000955338"/>
    </source>
</evidence>
<evidence type="ECO:0000313" key="5">
    <source>
        <dbReference type="EMBL" id="QDJ14571.1"/>
    </source>
</evidence>
<keyword evidence="2" id="KW-0460">Magnesium</keyword>
<feature type="binding site" evidence="2">
    <location>
        <position position="229"/>
    </location>
    <ligand>
        <name>Mg(2+)</name>
        <dbReference type="ChEBI" id="CHEBI:18420"/>
        <label>3</label>
    </ligand>
</feature>
<comment type="miscellaneous">
    <text evidence="2">Reaction mechanism of ThiL seems to utilize a direct, inline transfer of the gamma-phosphate of ATP to TMP rather than a phosphorylated enzyme intermediate.</text>
</comment>